<dbReference type="InterPro" id="IPR033186">
    <property type="entry name" value="HerA_C"/>
</dbReference>
<evidence type="ECO:0000256" key="7">
    <source>
        <dbReference type="SAM" id="MobiDB-lite"/>
    </source>
</evidence>
<feature type="domain" description="Helicase HerA-like C-terminal" evidence="9">
    <location>
        <begin position="429"/>
        <end position="498"/>
    </location>
</feature>
<dbReference type="InterPro" id="IPR002789">
    <property type="entry name" value="HerA_central"/>
</dbReference>
<dbReference type="InterPro" id="IPR027417">
    <property type="entry name" value="P-loop_NTPase"/>
</dbReference>
<dbReference type="Gene3D" id="3.40.50.300">
    <property type="entry name" value="P-loop containing nucleotide triphosphate hydrolases"/>
    <property type="match status" value="2"/>
</dbReference>
<keyword evidence="1" id="KW-0547">Nucleotide-binding</keyword>
<dbReference type="Pfam" id="PF05872">
    <property type="entry name" value="HerA_C"/>
    <property type="match status" value="1"/>
</dbReference>
<protein>
    <submittedName>
        <fullName evidence="10">ATP-binding protein</fullName>
    </submittedName>
</protein>
<evidence type="ECO:0000256" key="5">
    <source>
        <dbReference type="ARBA" id="ARBA00023125"/>
    </source>
</evidence>
<proteinExistence type="predicted"/>
<evidence type="ECO:0000256" key="4">
    <source>
        <dbReference type="ARBA" id="ARBA00022840"/>
    </source>
</evidence>
<dbReference type="GO" id="GO:0005524">
    <property type="term" value="F:ATP binding"/>
    <property type="evidence" value="ECO:0007669"/>
    <property type="project" value="UniProtKB-KW"/>
</dbReference>
<keyword evidence="4 10" id="KW-0067">ATP-binding</keyword>
<dbReference type="Pfam" id="PF01935">
    <property type="entry name" value="DUF87"/>
    <property type="match status" value="1"/>
</dbReference>
<dbReference type="SUPFAM" id="SSF52540">
    <property type="entry name" value="P-loop containing nucleoside triphosphate hydrolases"/>
    <property type="match status" value="1"/>
</dbReference>
<comment type="caution">
    <text evidence="10">The sequence shown here is derived from an EMBL/GenBank/DDBJ whole genome shotgun (WGS) entry which is preliminary data.</text>
</comment>
<evidence type="ECO:0000256" key="3">
    <source>
        <dbReference type="ARBA" id="ARBA00022806"/>
    </source>
</evidence>
<accession>A0ABY0CRF9</accession>
<evidence type="ECO:0000259" key="8">
    <source>
        <dbReference type="Pfam" id="PF01935"/>
    </source>
</evidence>
<keyword evidence="2" id="KW-0378">Hydrolase</keyword>
<feature type="domain" description="Helicase HerA central" evidence="8">
    <location>
        <begin position="131"/>
        <end position="415"/>
    </location>
</feature>
<evidence type="ECO:0000313" key="11">
    <source>
        <dbReference type="Proteomes" id="UP000282926"/>
    </source>
</evidence>
<keyword evidence="5" id="KW-0238">DNA-binding</keyword>
<evidence type="ECO:0000256" key="2">
    <source>
        <dbReference type="ARBA" id="ARBA00022801"/>
    </source>
</evidence>
<sequence>MSALPTFIGRVTEVNGSAINVQISDFISSGLSIIRGTTYRIGQVGSFVRIPLGYIDLFGIVSEVGMNVINTTTEDNISGGAKWLRVQLVGEALGNLFERGIGQYPNVNDEVHVVTEEDLRKVYGAPGTGQIPIGKLSGAESIEVCLDLDKLVTRHSAILGSTGSGKSTTVASLLRSIVGEDKKSYPSSRLLLLDVHGEYSNALKDIAKTFQINATHNAEELNVPFWALETSDLIQFITGGVDEKHEISISDKILSLKEKTIQHQPILFSSNHPININTPIPFSLNQLWYELIDFELMTFHDTALTQSTHIKNGNALTLTPPLYQPHNAGSKGPYLNRNALGIKRQLNILRSKLIDRRFDFLLKPGAWTPDLNGKTNKTLSDLLESWLGHNKPITILDLSGVPSAIMERLIGSILNIIYEAIFWSREKSEGGIERPLLIVMEEAHRYLSGSNKNFAKEVVQRIVKEGRKFGVGAMIVSQRPSEVDETILSQCGTFFSMRLSNPTDRGKVAGAMPDNLTSLSDMLPVLRTGETIVVGEAARLPLRCRVRLPAKDMCPDSGDPLVSEKWKLKRRQEDYRRVVASWNAQSPRAVTHNQTIVRVPVSDGIDTPTHQEHTELKED</sequence>
<evidence type="ECO:0000313" key="10">
    <source>
        <dbReference type="EMBL" id="RVU43160.1"/>
    </source>
</evidence>
<dbReference type="PANTHER" id="PTHR42957">
    <property type="entry name" value="HELICASE MJ1565-RELATED"/>
    <property type="match status" value="1"/>
</dbReference>
<dbReference type="CDD" id="cd01127">
    <property type="entry name" value="TrwB_TraG_TraD_VirD4"/>
    <property type="match status" value="1"/>
</dbReference>
<dbReference type="InterPro" id="IPR008571">
    <property type="entry name" value="HerA-like"/>
</dbReference>
<feature type="compositionally biased region" description="Basic and acidic residues" evidence="7">
    <location>
        <begin position="609"/>
        <end position="619"/>
    </location>
</feature>
<dbReference type="PANTHER" id="PTHR42957:SF1">
    <property type="entry name" value="HELICASE MJ1565-RELATED"/>
    <property type="match status" value="1"/>
</dbReference>
<dbReference type="Proteomes" id="UP000282926">
    <property type="component" value="Unassembled WGS sequence"/>
</dbReference>
<reference evidence="10 11" key="1">
    <citation type="submission" date="2019-01" db="EMBL/GenBank/DDBJ databases">
        <title>Lujinxingia litoralis gen. nov., sp. nov. and Lujinxingia sediminis gen. nov., sp. nov., new members in the order Bradymonadales, isolated from coastal sediment.</title>
        <authorList>
            <person name="Li C.-M."/>
        </authorList>
    </citation>
    <scope>NUCLEOTIDE SEQUENCE [LARGE SCALE GENOMIC DNA]</scope>
    <source>
        <strain evidence="10 11">SEH01</strain>
    </source>
</reference>
<gene>
    <name evidence="10" type="ORF">EA187_13180</name>
</gene>
<keyword evidence="11" id="KW-1185">Reference proteome</keyword>
<keyword evidence="3" id="KW-0347">Helicase</keyword>
<keyword evidence="6" id="KW-0413">Isomerase</keyword>
<evidence type="ECO:0000256" key="6">
    <source>
        <dbReference type="ARBA" id="ARBA00023235"/>
    </source>
</evidence>
<evidence type="ECO:0000256" key="1">
    <source>
        <dbReference type="ARBA" id="ARBA00022741"/>
    </source>
</evidence>
<feature type="region of interest" description="Disordered" evidence="7">
    <location>
        <begin position="600"/>
        <end position="619"/>
    </location>
</feature>
<dbReference type="RefSeq" id="WP_127780558.1">
    <property type="nucleotide sequence ID" value="NZ_SADD01000007.1"/>
</dbReference>
<organism evidence="10 11">
    <name type="scientific">Lujinxingia sediminis</name>
    <dbReference type="NCBI Taxonomy" id="2480984"/>
    <lineage>
        <taxon>Bacteria</taxon>
        <taxon>Deltaproteobacteria</taxon>
        <taxon>Bradymonadales</taxon>
        <taxon>Lujinxingiaceae</taxon>
        <taxon>Lujinxingia</taxon>
    </lineage>
</organism>
<evidence type="ECO:0000259" key="9">
    <source>
        <dbReference type="Pfam" id="PF05872"/>
    </source>
</evidence>
<name>A0ABY0CRF9_9DELT</name>
<dbReference type="EMBL" id="SADD01000007">
    <property type="protein sequence ID" value="RVU43160.1"/>
    <property type="molecule type" value="Genomic_DNA"/>
</dbReference>